<dbReference type="RefSeq" id="WP_346107161.1">
    <property type="nucleotide sequence ID" value="NZ_BAAAOD010000072.1"/>
</dbReference>
<feature type="transmembrane region" description="Helical" evidence="2">
    <location>
        <begin position="40"/>
        <end position="60"/>
    </location>
</feature>
<dbReference type="Gene3D" id="1.20.1250.20">
    <property type="entry name" value="MFS general substrate transporter like domains"/>
    <property type="match status" value="1"/>
</dbReference>
<feature type="transmembrane region" description="Helical" evidence="2">
    <location>
        <begin position="141"/>
        <end position="163"/>
    </location>
</feature>
<evidence type="ECO:0000313" key="4">
    <source>
        <dbReference type="EMBL" id="MEK6462811.1"/>
    </source>
</evidence>
<dbReference type="Gene3D" id="3.40.50.150">
    <property type="entry name" value="Vaccinia Virus protein VP39"/>
    <property type="match status" value="1"/>
</dbReference>
<evidence type="ECO:0000313" key="5">
    <source>
        <dbReference type="Proteomes" id="UP001367513"/>
    </source>
</evidence>
<dbReference type="InterPro" id="IPR036259">
    <property type="entry name" value="MFS_trans_sf"/>
</dbReference>
<evidence type="ECO:0000259" key="3">
    <source>
        <dbReference type="Pfam" id="PF08241"/>
    </source>
</evidence>
<dbReference type="NCBIfam" id="NF037959">
    <property type="entry name" value="MFS_SpdSyn"/>
    <property type="match status" value="1"/>
</dbReference>
<evidence type="ECO:0000256" key="2">
    <source>
        <dbReference type="SAM" id="Phobius"/>
    </source>
</evidence>
<keyword evidence="5" id="KW-1185">Reference proteome</keyword>
<sequence length="487" mass="49243">MRPAMARTAVVVSGAAILVVETLATRLVAPYVGLTLESTTAVIGVALAGIAAGASLGGRWADERDPVAVAALMMVVGGLGTLAVRPVVRLLGPLLGAGPYAAVVLVAASTLVSVTALAAVTPAVTKARLTGLDRSGEVVGGLSAAGTLGSLAGTFLTGFVLVALLPVSAILLVTAAACLVLGLVLAPRRRRSDIAKGGAAALLLAVALVALPGRCDADTTYYCAAVRTDPADPAGRYLVLDDLRHSYVRLGDPAHLEFAYTKRFAAAVDTAFGQGRPVDAVHIGGGALTMPRWLAATRPGSTSTVLELDQGVIDLGVRSLDAGGIPGTTVRTGDARVNLAALPDDSADLVVGDAFGARSVPWHLSTAEFLDEVARVLRPGGLYVLNVIDRYPLDLVKAATATVESRFATTMLLALPDEFAPGGGGNVVVVASDRPLDPAALGAAVARSEPAGTVLDPARTAAFTAGTPVLTDDRAPVDQLITTGLTG</sequence>
<feature type="transmembrane region" description="Helical" evidence="2">
    <location>
        <begin position="100"/>
        <end position="120"/>
    </location>
</feature>
<dbReference type="Proteomes" id="UP001367513">
    <property type="component" value="Unassembled WGS sequence"/>
</dbReference>
<feature type="transmembrane region" description="Helical" evidence="2">
    <location>
        <begin position="67"/>
        <end position="88"/>
    </location>
</feature>
<protein>
    <submittedName>
        <fullName evidence="4">Fused MFS/spermidine synthase</fullName>
    </submittedName>
</protein>
<feature type="transmembrane region" description="Helical" evidence="2">
    <location>
        <begin position="169"/>
        <end position="187"/>
    </location>
</feature>
<dbReference type="EMBL" id="JBBPIX010000001">
    <property type="protein sequence ID" value="MEK6462811.1"/>
    <property type="molecule type" value="Genomic_DNA"/>
</dbReference>
<dbReference type="SUPFAM" id="SSF53335">
    <property type="entry name" value="S-adenosyl-L-methionine-dependent methyltransferases"/>
    <property type="match status" value="1"/>
</dbReference>
<gene>
    <name evidence="4" type="ORF">WG925_03575</name>
</gene>
<keyword evidence="2" id="KW-1133">Transmembrane helix</keyword>
<dbReference type="InterPro" id="IPR013216">
    <property type="entry name" value="Methyltransf_11"/>
</dbReference>
<organism evidence="4 5">
    <name type="scientific">Pseudonocardia alni subsp. carboxydivorans</name>
    <dbReference type="NCBI Taxonomy" id="415010"/>
    <lineage>
        <taxon>Bacteria</taxon>
        <taxon>Bacillati</taxon>
        <taxon>Actinomycetota</taxon>
        <taxon>Actinomycetes</taxon>
        <taxon>Pseudonocardiales</taxon>
        <taxon>Pseudonocardiaceae</taxon>
        <taxon>Pseudonocardia</taxon>
    </lineage>
</organism>
<evidence type="ECO:0000256" key="1">
    <source>
        <dbReference type="ARBA" id="ARBA00023115"/>
    </source>
</evidence>
<name>A0ABU9A8V4_PSEA5</name>
<reference evidence="4 5" key="1">
    <citation type="submission" date="2024-03" db="EMBL/GenBank/DDBJ databases">
        <title>Draft genome sequence of Pseudonocardia carboxydivorans JCM 14827.</title>
        <authorList>
            <person name="Duangmal K."/>
        </authorList>
    </citation>
    <scope>NUCLEOTIDE SEQUENCE [LARGE SCALE GENOMIC DNA]</scope>
    <source>
        <strain evidence="4 5">JCM 14827</strain>
    </source>
</reference>
<keyword evidence="2" id="KW-0472">Membrane</keyword>
<comment type="caution">
    <text evidence="4">The sequence shown here is derived from an EMBL/GenBank/DDBJ whole genome shotgun (WGS) entry which is preliminary data.</text>
</comment>
<keyword evidence="1" id="KW-0620">Polyamine biosynthesis</keyword>
<proteinExistence type="predicted"/>
<feature type="domain" description="Methyltransferase type 11" evidence="3">
    <location>
        <begin position="282"/>
        <end position="384"/>
    </location>
</feature>
<dbReference type="CDD" id="cd02440">
    <property type="entry name" value="AdoMet_MTases"/>
    <property type="match status" value="1"/>
</dbReference>
<dbReference type="PANTHER" id="PTHR43317:SF1">
    <property type="entry name" value="THERMOSPERMINE SYNTHASE ACAULIS5"/>
    <property type="match status" value="1"/>
</dbReference>
<accession>A0ABU9A8V4</accession>
<dbReference type="InterPro" id="IPR029063">
    <property type="entry name" value="SAM-dependent_MTases_sf"/>
</dbReference>
<dbReference type="Pfam" id="PF08241">
    <property type="entry name" value="Methyltransf_11"/>
    <property type="match status" value="1"/>
</dbReference>
<dbReference type="PANTHER" id="PTHR43317">
    <property type="entry name" value="THERMOSPERMINE SYNTHASE ACAULIS5"/>
    <property type="match status" value="1"/>
</dbReference>
<dbReference type="SUPFAM" id="SSF103473">
    <property type="entry name" value="MFS general substrate transporter"/>
    <property type="match status" value="1"/>
</dbReference>
<keyword evidence="2" id="KW-0812">Transmembrane</keyword>
<feature type="transmembrane region" description="Helical" evidence="2">
    <location>
        <begin position="194"/>
        <end position="213"/>
    </location>
</feature>